<feature type="domain" description="Methylguanine DNA methyltransferase ribonuclease-like" evidence="11">
    <location>
        <begin position="11"/>
        <end position="77"/>
    </location>
</feature>
<dbReference type="Gene3D" id="3.30.160.70">
    <property type="entry name" value="Methylated DNA-protein cysteine methyltransferase domain"/>
    <property type="match status" value="1"/>
</dbReference>
<evidence type="ECO:0000259" key="11">
    <source>
        <dbReference type="Pfam" id="PF02870"/>
    </source>
</evidence>
<keyword evidence="6 9" id="KW-0227">DNA damage</keyword>
<gene>
    <name evidence="12" type="ORF">F9K24_22275</name>
</gene>
<keyword evidence="3 9" id="KW-0963">Cytoplasm</keyword>
<dbReference type="GO" id="GO:0003908">
    <property type="term" value="F:methylated-DNA-[protein]-cysteine S-methyltransferase activity"/>
    <property type="evidence" value="ECO:0007669"/>
    <property type="project" value="UniProtKB-UniRule"/>
</dbReference>
<name>A0A833LYD6_9LEPT</name>
<dbReference type="EMBL" id="WBUI01000059">
    <property type="protein sequence ID" value="KAB2928067.1"/>
    <property type="molecule type" value="Genomic_DNA"/>
</dbReference>
<comment type="subcellular location">
    <subcellularLocation>
        <location evidence="9">Cytoplasm</location>
    </subcellularLocation>
</comment>
<comment type="function">
    <text evidence="9">Involved in the cellular defense against the biological effects of O6-methylguanine (O6-MeG) and O4-methylthymine (O4-MeT) in DNA. Repairs the methylated nucleobase in DNA by stoichiometrically transferring the methyl group to a cysteine residue in the enzyme. This is a suicide reaction: the enzyme is irreversibly inactivated.</text>
</comment>
<dbReference type="Pfam" id="PF01035">
    <property type="entry name" value="DNA_binding_1"/>
    <property type="match status" value="1"/>
</dbReference>
<dbReference type="InterPro" id="IPR036631">
    <property type="entry name" value="MGMT_N_sf"/>
</dbReference>
<evidence type="ECO:0000313" key="12">
    <source>
        <dbReference type="EMBL" id="KAB2928067.1"/>
    </source>
</evidence>
<dbReference type="Gene3D" id="1.10.10.10">
    <property type="entry name" value="Winged helix-like DNA-binding domain superfamily/Winged helix DNA-binding domain"/>
    <property type="match status" value="1"/>
</dbReference>
<dbReference type="InterPro" id="IPR001497">
    <property type="entry name" value="MethylDNA_cys_MeTrfase_AS"/>
</dbReference>
<feature type="domain" description="Methylated-DNA-[protein]-cysteine S-methyltransferase DNA binding" evidence="10">
    <location>
        <begin position="82"/>
        <end position="161"/>
    </location>
</feature>
<keyword evidence="7 9" id="KW-0234">DNA repair</keyword>
<reference evidence="12 13" key="1">
    <citation type="submission" date="2019-10" db="EMBL/GenBank/DDBJ databases">
        <title>Extracellular Electron Transfer in a Candidatus Methanoperedens spp. Enrichment Culture.</title>
        <authorList>
            <person name="Berger S."/>
            <person name="Rangel Shaw D."/>
            <person name="Berben T."/>
            <person name="In 'T Zandt M."/>
            <person name="Frank J."/>
            <person name="Reimann J."/>
            <person name="Jetten M.S.M."/>
            <person name="Welte C.U."/>
        </authorList>
    </citation>
    <scope>NUCLEOTIDE SEQUENCE [LARGE SCALE GENOMIC DNA]</scope>
    <source>
        <strain evidence="12">SB12</strain>
    </source>
</reference>
<dbReference type="Pfam" id="PF02870">
    <property type="entry name" value="Methyltransf_1N"/>
    <property type="match status" value="1"/>
</dbReference>
<evidence type="ECO:0000256" key="3">
    <source>
        <dbReference type="ARBA" id="ARBA00022490"/>
    </source>
</evidence>
<accession>A0A833LYD6</accession>
<comment type="caution">
    <text evidence="12">The sequence shown here is derived from an EMBL/GenBank/DDBJ whole genome shotgun (WGS) entry which is preliminary data.</text>
</comment>
<dbReference type="PROSITE" id="PS00374">
    <property type="entry name" value="MGMT"/>
    <property type="match status" value="1"/>
</dbReference>
<dbReference type="PANTHER" id="PTHR10815:SF5">
    <property type="entry name" value="METHYLATED-DNA--PROTEIN-CYSTEINE METHYLTRANSFERASE"/>
    <property type="match status" value="1"/>
</dbReference>
<dbReference type="InterPro" id="IPR014048">
    <property type="entry name" value="MethylDNA_cys_MeTrfase_DNA-bd"/>
</dbReference>
<evidence type="ECO:0000256" key="8">
    <source>
        <dbReference type="ARBA" id="ARBA00049348"/>
    </source>
</evidence>
<evidence type="ECO:0000259" key="10">
    <source>
        <dbReference type="Pfam" id="PF01035"/>
    </source>
</evidence>
<comment type="similarity">
    <text evidence="2 9">Belongs to the MGMT family.</text>
</comment>
<evidence type="ECO:0000256" key="4">
    <source>
        <dbReference type="ARBA" id="ARBA00022603"/>
    </source>
</evidence>
<dbReference type="NCBIfam" id="TIGR00589">
    <property type="entry name" value="ogt"/>
    <property type="match status" value="1"/>
</dbReference>
<evidence type="ECO:0000256" key="7">
    <source>
        <dbReference type="ARBA" id="ARBA00023204"/>
    </source>
</evidence>
<evidence type="ECO:0000256" key="6">
    <source>
        <dbReference type="ARBA" id="ARBA00022763"/>
    </source>
</evidence>
<sequence length="168" mass="18485">MKERDEHDEILWRRIASPLGDLMLFADNEHLFAVEFVPAGDALGGGMPGENSVLRAAERQIKEYFSGSLKEFDLPLQPVGTDFQVAVWQAMRQIPFGGTMSYGELAGLVGDRKKARAVGQAANRNPLAIVIPCHRVIGSNGRLVGYGGGLDKKELLLRHESGRGDWQR</sequence>
<comment type="catalytic activity">
    <reaction evidence="8 9">
        <text>a 6-O-methyl-2'-deoxyguanosine in DNA + L-cysteinyl-[protein] = S-methyl-L-cysteinyl-[protein] + a 2'-deoxyguanosine in DNA</text>
        <dbReference type="Rhea" id="RHEA:24000"/>
        <dbReference type="Rhea" id="RHEA-COMP:10131"/>
        <dbReference type="Rhea" id="RHEA-COMP:10132"/>
        <dbReference type="Rhea" id="RHEA-COMP:11367"/>
        <dbReference type="Rhea" id="RHEA-COMP:11368"/>
        <dbReference type="ChEBI" id="CHEBI:29950"/>
        <dbReference type="ChEBI" id="CHEBI:82612"/>
        <dbReference type="ChEBI" id="CHEBI:85445"/>
        <dbReference type="ChEBI" id="CHEBI:85448"/>
        <dbReference type="EC" id="2.1.1.63"/>
    </reaction>
</comment>
<protein>
    <recommendedName>
        <fullName evidence="9">Methylated-DNA--protein-cysteine methyltransferase</fullName>
        <ecNumber evidence="9">2.1.1.63</ecNumber>
    </recommendedName>
    <alternativeName>
        <fullName evidence="9">6-O-methylguanine-DNA methyltransferase</fullName>
        <shortName evidence="9">MGMT</shortName>
    </alternativeName>
    <alternativeName>
        <fullName evidence="9">O-6-methylguanine-DNA-alkyltransferase</fullName>
    </alternativeName>
</protein>
<dbReference type="AlphaFoldDB" id="A0A833LYD6"/>
<organism evidence="12 13">
    <name type="scientific">Leptonema illini</name>
    <dbReference type="NCBI Taxonomy" id="183"/>
    <lineage>
        <taxon>Bacteria</taxon>
        <taxon>Pseudomonadati</taxon>
        <taxon>Spirochaetota</taxon>
        <taxon>Spirochaetia</taxon>
        <taxon>Leptospirales</taxon>
        <taxon>Leptospiraceae</taxon>
        <taxon>Leptonema</taxon>
    </lineage>
</organism>
<dbReference type="InterPro" id="IPR036388">
    <property type="entry name" value="WH-like_DNA-bd_sf"/>
</dbReference>
<evidence type="ECO:0000256" key="5">
    <source>
        <dbReference type="ARBA" id="ARBA00022679"/>
    </source>
</evidence>
<dbReference type="PANTHER" id="PTHR10815">
    <property type="entry name" value="METHYLATED-DNA--PROTEIN-CYSTEINE METHYLTRANSFERASE"/>
    <property type="match status" value="1"/>
</dbReference>
<dbReference type="SUPFAM" id="SSF46767">
    <property type="entry name" value="Methylated DNA-protein cysteine methyltransferase, C-terminal domain"/>
    <property type="match status" value="1"/>
</dbReference>
<proteinExistence type="inferred from homology"/>
<keyword evidence="5 9" id="KW-0808">Transferase</keyword>
<dbReference type="FunFam" id="1.10.10.10:FF:000214">
    <property type="entry name" value="Methylated-DNA--protein-cysteine methyltransferase"/>
    <property type="match status" value="1"/>
</dbReference>
<dbReference type="SUPFAM" id="SSF53155">
    <property type="entry name" value="Methylated DNA-protein cysteine methyltransferase domain"/>
    <property type="match status" value="1"/>
</dbReference>
<dbReference type="GO" id="GO:0005737">
    <property type="term" value="C:cytoplasm"/>
    <property type="evidence" value="ECO:0007669"/>
    <property type="project" value="UniProtKB-SubCell"/>
</dbReference>
<keyword evidence="4 9" id="KW-0489">Methyltransferase</keyword>
<dbReference type="CDD" id="cd06445">
    <property type="entry name" value="ATase"/>
    <property type="match status" value="1"/>
</dbReference>
<dbReference type="EC" id="2.1.1.63" evidence="9"/>
<evidence type="ECO:0000313" key="13">
    <source>
        <dbReference type="Proteomes" id="UP000460298"/>
    </source>
</evidence>
<evidence type="ECO:0000256" key="9">
    <source>
        <dbReference type="HAMAP-Rule" id="MF_00772"/>
    </source>
</evidence>
<evidence type="ECO:0000256" key="2">
    <source>
        <dbReference type="ARBA" id="ARBA00008711"/>
    </source>
</evidence>
<dbReference type="InterPro" id="IPR008332">
    <property type="entry name" value="MethylG_MeTrfase_N"/>
</dbReference>
<dbReference type="HAMAP" id="MF_00772">
    <property type="entry name" value="OGT"/>
    <property type="match status" value="1"/>
</dbReference>
<comment type="catalytic activity">
    <reaction evidence="1 9">
        <text>a 4-O-methyl-thymidine in DNA + L-cysteinyl-[protein] = a thymidine in DNA + S-methyl-L-cysteinyl-[protein]</text>
        <dbReference type="Rhea" id="RHEA:53428"/>
        <dbReference type="Rhea" id="RHEA-COMP:10131"/>
        <dbReference type="Rhea" id="RHEA-COMP:10132"/>
        <dbReference type="Rhea" id="RHEA-COMP:13555"/>
        <dbReference type="Rhea" id="RHEA-COMP:13556"/>
        <dbReference type="ChEBI" id="CHEBI:29950"/>
        <dbReference type="ChEBI" id="CHEBI:82612"/>
        <dbReference type="ChEBI" id="CHEBI:137386"/>
        <dbReference type="ChEBI" id="CHEBI:137387"/>
        <dbReference type="EC" id="2.1.1.63"/>
    </reaction>
</comment>
<dbReference type="Proteomes" id="UP000460298">
    <property type="component" value="Unassembled WGS sequence"/>
</dbReference>
<dbReference type="InterPro" id="IPR036217">
    <property type="entry name" value="MethylDNA_cys_MeTrfase_DNAb"/>
</dbReference>
<dbReference type="InterPro" id="IPR023546">
    <property type="entry name" value="MGMT"/>
</dbReference>
<comment type="miscellaneous">
    <text evidence="9">This enzyme catalyzes only one turnover and therefore is not strictly catalytic. According to one definition, an enzyme is a biocatalyst that acts repeatedly and over many reaction cycles.</text>
</comment>
<evidence type="ECO:0000256" key="1">
    <source>
        <dbReference type="ARBA" id="ARBA00001286"/>
    </source>
</evidence>
<feature type="active site" description="Nucleophile; methyl group acceptor" evidence="9">
    <location>
        <position position="133"/>
    </location>
</feature>
<dbReference type="GO" id="GO:0006307">
    <property type="term" value="P:DNA alkylation repair"/>
    <property type="evidence" value="ECO:0007669"/>
    <property type="project" value="UniProtKB-UniRule"/>
</dbReference>
<dbReference type="GO" id="GO:0032259">
    <property type="term" value="P:methylation"/>
    <property type="evidence" value="ECO:0007669"/>
    <property type="project" value="UniProtKB-KW"/>
</dbReference>